<dbReference type="SUPFAM" id="SSF53756">
    <property type="entry name" value="UDP-Glycosyltransferase/glycogen phosphorylase"/>
    <property type="match status" value="1"/>
</dbReference>
<dbReference type="PANTHER" id="PTHR12526">
    <property type="entry name" value="GLYCOSYLTRANSFERASE"/>
    <property type="match status" value="1"/>
</dbReference>
<dbReference type="Gene3D" id="3.40.50.2000">
    <property type="entry name" value="Glycogen Phosphorylase B"/>
    <property type="match status" value="1"/>
</dbReference>
<accession>A0ABW1WZQ3</accession>
<keyword evidence="1" id="KW-0808">Transferase</keyword>
<protein>
    <submittedName>
        <fullName evidence="1">Glycosyltransferase</fullName>
        <ecNumber evidence="1">2.4.-.-</ecNumber>
    </submittedName>
</protein>
<gene>
    <name evidence="1" type="ORF">ACFP57_00275</name>
</gene>
<dbReference type="EMBL" id="JBHSUA010000002">
    <property type="protein sequence ID" value="MFC6395432.1"/>
    <property type="molecule type" value="Genomic_DNA"/>
</dbReference>
<comment type="caution">
    <text evidence="1">The sequence shown here is derived from an EMBL/GenBank/DDBJ whole genome shotgun (WGS) entry which is preliminary data.</text>
</comment>
<dbReference type="RefSeq" id="WP_343886642.1">
    <property type="nucleotide sequence ID" value="NZ_BAAAKI010000017.1"/>
</dbReference>
<dbReference type="EC" id="2.4.-.-" evidence="1"/>
<sequence length="354" mass="39174">MGLMNTDAKPVMSTMWGAENDHVWSELVDVVRSDRPGSLRDLRTLWHASKGREAIILRGSVTLGDKYRDLVFAALLRLRREPAQVLITDATWETGSHSLERRLPAALRPLVPVLIKSFMGMVDSPRVRYAVLSTDEVEIFPRTWHVSPDRVVFTPFNHTVDDTRLGDVGVLDVTDGGYIFSGGDSLREYDLLEEALTGLEVPVRLASWWQPSTPTPNIESGRRTHQEFQQLLAGSHAVVIPLQVSNRSSGQQTYLNAMLLGKPVIVTEAPGVHDYIENGVTGVIVPANAQGLRSAIQHVMDPANAEHYRQMGQRASDAVREANHGLTYRKMLLRAAGISDEQIEAAESRALSTT</sequence>
<proteinExistence type="predicted"/>
<evidence type="ECO:0000313" key="1">
    <source>
        <dbReference type="EMBL" id="MFC6395432.1"/>
    </source>
</evidence>
<name>A0ABW1WZQ3_9ACTN</name>
<evidence type="ECO:0000313" key="2">
    <source>
        <dbReference type="Proteomes" id="UP001596266"/>
    </source>
</evidence>
<keyword evidence="1" id="KW-0328">Glycosyltransferase</keyword>
<dbReference type="Pfam" id="PF13692">
    <property type="entry name" value="Glyco_trans_1_4"/>
    <property type="match status" value="1"/>
</dbReference>
<organism evidence="1 2">
    <name type="scientific">Luteococcus sanguinis</name>
    <dbReference type="NCBI Taxonomy" id="174038"/>
    <lineage>
        <taxon>Bacteria</taxon>
        <taxon>Bacillati</taxon>
        <taxon>Actinomycetota</taxon>
        <taxon>Actinomycetes</taxon>
        <taxon>Propionibacteriales</taxon>
        <taxon>Propionibacteriaceae</taxon>
        <taxon>Luteococcus</taxon>
    </lineage>
</organism>
<reference evidence="2" key="1">
    <citation type="journal article" date="2019" name="Int. J. Syst. Evol. Microbiol.">
        <title>The Global Catalogue of Microorganisms (GCM) 10K type strain sequencing project: providing services to taxonomists for standard genome sequencing and annotation.</title>
        <authorList>
            <consortium name="The Broad Institute Genomics Platform"/>
            <consortium name="The Broad Institute Genome Sequencing Center for Infectious Disease"/>
            <person name="Wu L."/>
            <person name="Ma J."/>
        </authorList>
    </citation>
    <scope>NUCLEOTIDE SEQUENCE [LARGE SCALE GENOMIC DNA]</scope>
    <source>
        <strain evidence="2">CGMCC 1.15277</strain>
    </source>
</reference>
<dbReference type="GO" id="GO:0016757">
    <property type="term" value="F:glycosyltransferase activity"/>
    <property type="evidence" value="ECO:0007669"/>
    <property type="project" value="UniProtKB-KW"/>
</dbReference>
<dbReference type="Proteomes" id="UP001596266">
    <property type="component" value="Unassembled WGS sequence"/>
</dbReference>
<keyword evidence="2" id="KW-1185">Reference proteome</keyword>